<comment type="caution">
    <text evidence="3">The sequence shown here is derived from an EMBL/GenBank/DDBJ whole genome shotgun (WGS) entry which is preliminary data.</text>
</comment>
<protein>
    <recommendedName>
        <fullName evidence="5">Cell division protein FtsL</fullName>
    </recommendedName>
</protein>
<keyword evidence="2" id="KW-0812">Transmembrane</keyword>
<evidence type="ECO:0000313" key="3">
    <source>
        <dbReference type="EMBL" id="OHA67313.1"/>
    </source>
</evidence>
<keyword evidence="1" id="KW-0175">Coiled coil</keyword>
<organism evidence="3 4">
    <name type="scientific">Candidatus Wildermuthbacteria bacterium RIFCSPHIGHO2_02_FULL_45_25</name>
    <dbReference type="NCBI Taxonomy" id="1802450"/>
    <lineage>
        <taxon>Bacteria</taxon>
        <taxon>Candidatus Wildermuthiibacteriota</taxon>
    </lineage>
</organism>
<evidence type="ECO:0000313" key="4">
    <source>
        <dbReference type="Proteomes" id="UP000178092"/>
    </source>
</evidence>
<name>A0A1G2R3E6_9BACT</name>
<reference evidence="3 4" key="1">
    <citation type="journal article" date="2016" name="Nat. Commun.">
        <title>Thousands of microbial genomes shed light on interconnected biogeochemical processes in an aquifer system.</title>
        <authorList>
            <person name="Anantharaman K."/>
            <person name="Brown C.T."/>
            <person name="Hug L.A."/>
            <person name="Sharon I."/>
            <person name="Castelle C.J."/>
            <person name="Probst A.J."/>
            <person name="Thomas B.C."/>
            <person name="Singh A."/>
            <person name="Wilkins M.J."/>
            <person name="Karaoz U."/>
            <person name="Brodie E.L."/>
            <person name="Williams K.H."/>
            <person name="Hubbard S.S."/>
            <person name="Banfield J.F."/>
        </authorList>
    </citation>
    <scope>NUCLEOTIDE SEQUENCE [LARGE SCALE GENOMIC DNA]</scope>
</reference>
<sequence>MVTKNIRVRQSARLQRKHLAKRKVIFSILFVGLSCLVILFFSYQNIKLNAKRSDLKERAEQFQASLEDMEHEKEKLAQKETLIQTQEYQEKVLREQGLYKKHGEEVVTVLASDNANGEADSASEEEKRIWWNPFTW</sequence>
<accession>A0A1G2R3E6</accession>
<feature type="transmembrane region" description="Helical" evidence="2">
    <location>
        <begin position="24"/>
        <end position="43"/>
    </location>
</feature>
<dbReference type="EMBL" id="MHTV01000013">
    <property type="protein sequence ID" value="OHA67313.1"/>
    <property type="molecule type" value="Genomic_DNA"/>
</dbReference>
<dbReference type="AlphaFoldDB" id="A0A1G2R3E6"/>
<dbReference type="PROSITE" id="PS51257">
    <property type="entry name" value="PROKAR_LIPOPROTEIN"/>
    <property type="match status" value="1"/>
</dbReference>
<dbReference type="Proteomes" id="UP000178092">
    <property type="component" value="Unassembled WGS sequence"/>
</dbReference>
<evidence type="ECO:0008006" key="5">
    <source>
        <dbReference type="Google" id="ProtNLM"/>
    </source>
</evidence>
<proteinExistence type="predicted"/>
<keyword evidence="2" id="KW-0472">Membrane</keyword>
<keyword evidence="2" id="KW-1133">Transmembrane helix</keyword>
<feature type="coiled-coil region" evidence="1">
    <location>
        <begin position="45"/>
        <end position="86"/>
    </location>
</feature>
<evidence type="ECO:0000256" key="1">
    <source>
        <dbReference type="SAM" id="Coils"/>
    </source>
</evidence>
<evidence type="ECO:0000256" key="2">
    <source>
        <dbReference type="SAM" id="Phobius"/>
    </source>
</evidence>
<gene>
    <name evidence="3" type="ORF">A3C04_01170</name>
</gene>